<dbReference type="GO" id="GO:0009507">
    <property type="term" value="C:chloroplast"/>
    <property type="evidence" value="ECO:0007669"/>
    <property type="project" value="TreeGrafter"/>
</dbReference>
<dbReference type="InterPro" id="IPR003425">
    <property type="entry name" value="CCB3/YggT"/>
</dbReference>
<dbReference type="PANTHER" id="PTHR33219">
    <property type="entry name" value="YLMG HOMOLOG PROTEIN 2, CHLOROPLASTIC"/>
    <property type="match status" value="1"/>
</dbReference>
<evidence type="ECO:0000256" key="1">
    <source>
        <dbReference type="SAM" id="MobiDB-lite"/>
    </source>
</evidence>
<evidence type="ECO:0000313" key="2">
    <source>
        <dbReference type="EMBL" id="KAF7152683.1"/>
    </source>
</evidence>
<comment type="caution">
    <text evidence="2">The sequence shown here is derived from an EMBL/GenBank/DDBJ whole genome shotgun (WGS) entry which is preliminary data.</text>
</comment>
<dbReference type="AlphaFoldDB" id="A0A834M0N0"/>
<accession>A0A834M0N0</accession>
<sequence length="297" mass="31108">MASKTRILAIPKRTPLSPPTPTSLSLLRRTTPLISKPQTLILSLLRPKSNLLAATASSSPPPPPIPTQNPTHHSALTGSTRTITTIFSIALSISKLLALNLVGGLFNTPPTATGPLFFAAIGQGVGPKSAGEPIAVIAAGLARWLEIYSCVLLIRVLLSWFPNMPWEKQPLSAVRDLCDPYLSLFRGIIPPLFNSLDVSPILAFLLLGMLGQFARAPRRPGGRSVGTDRGGATASWLPPVNGWVKINVDGAWVNGRSEGNLAGAVAQNSSGRFVAARSIHLGGAESVEGDSAGPDSG</sequence>
<protein>
    <recommendedName>
        <fullName evidence="4">YGGT family protein</fullName>
    </recommendedName>
</protein>
<feature type="region of interest" description="Disordered" evidence="1">
    <location>
        <begin position="53"/>
        <end position="75"/>
    </location>
</feature>
<proteinExistence type="predicted"/>
<dbReference type="Pfam" id="PF02325">
    <property type="entry name" value="CCB3_YggT"/>
    <property type="match status" value="1"/>
</dbReference>
<reference evidence="2" key="1">
    <citation type="submission" date="2019-11" db="EMBL/GenBank/DDBJ databases">
        <authorList>
            <person name="Liu Y."/>
            <person name="Hou J."/>
            <person name="Li T.-Q."/>
            <person name="Guan C.-H."/>
            <person name="Wu X."/>
            <person name="Wu H.-Z."/>
            <person name="Ling F."/>
            <person name="Zhang R."/>
            <person name="Shi X.-G."/>
            <person name="Ren J.-P."/>
            <person name="Chen E.-F."/>
            <person name="Sun J.-M."/>
        </authorList>
    </citation>
    <scope>NUCLEOTIDE SEQUENCE</scope>
    <source>
        <strain evidence="2">Adult_tree_wgs_1</strain>
        <tissue evidence="2">Leaves</tissue>
    </source>
</reference>
<dbReference type="Proteomes" id="UP000626092">
    <property type="component" value="Unassembled WGS sequence"/>
</dbReference>
<evidence type="ECO:0000313" key="3">
    <source>
        <dbReference type="Proteomes" id="UP000626092"/>
    </source>
</evidence>
<evidence type="ECO:0008006" key="4">
    <source>
        <dbReference type="Google" id="ProtNLM"/>
    </source>
</evidence>
<dbReference type="PANTHER" id="PTHR33219:SF10">
    <property type="entry name" value="OS07G0185300 PROTEIN"/>
    <property type="match status" value="1"/>
</dbReference>
<organism evidence="2 3">
    <name type="scientific">Rhododendron simsii</name>
    <name type="common">Sims's rhododendron</name>
    <dbReference type="NCBI Taxonomy" id="118357"/>
    <lineage>
        <taxon>Eukaryota</taxon>
        <taxon>Viridiplantae</taxon>
        <taxon>Streptophyta</taxon>
        <taxon>Embryophyta</taxon>
        <taxon>Tracheophyta</taxon>
        <taxon>Spermatophyta</taxon>
        <taxon>Magnoliopsida</taxon>
        <taxon>eudicotyledons</taxon>
        <taxon>Gunneridae</taxon>
        <taxon>Pentapetalae</taxon>
        <taxon>asterids</taxon>
        <taxon>Ericales</taxon>
        <taxon>Ericaceae</taxon>
        <taxon>Ericoideae</taxon>
        <taxon>Rhodoreae</taxon>
        <taxon>Rhododendron</taxon>
    </lineage>
</organism>
<dbReference type="OrthoDB" id="2066at2759"/>
<name>A0A834M0N0_RHOSS</name>
<feature type="region of interest" description="Disordered" evidence="1">
    <location>
        <begin position="1"/>
        <end position="23"/>
    </location>
</feature>
<dbReference type="GO" id="GO:0016020">
    <property type="term" value="C:membrane"/>
    <property type="evidence" value="ECO:0007669"/>
    <property type="project" value="InterPro"/>
</dbReference>
<dbReference type="GO" id="GO:0010020">
    <property type="term" value="P:chloroplast fission"/>
    <property type="evidence" value="ECO:0007669"/>
    <property type="project" value="TreeGrafter"/>
</dbReference>
<keyword evidence="3" id="KW-1185">Reference proteome</keyword>
<gene>
    <name evidence="2" type="ORF">RHSIM_Rhsim01G0072900</name>
</gene>
<dbReference type="EMBL" id="WJXA01000001">
    <property type="protein sequence ID" value="KAF7152683.1"/>
    <property type="molecule type" value="Genomic_DNA"/>
</dbReference>